<evidence type="ECO:0000256" key="6">
    <source>
        <dbReference type="HAMAP-Rule" id="MF_01858"/>
    </source>
</evidence>
<dbReference type="Proteomes" id="UP000324159">
    <property type="component" value="Unassembled WGS sequence"/>
</dbReference>
<dbReference type="OrthoDB" id="9809404at2"/>
<evidence type="ECO:0000259" key="8">
    <source>
        <dbReference type="PROSITE" id="PS51165"/>
    </source>
</evidence>
<dbReference type="PANTHER" id="PTHR47313:SF1">
    <property type="entry name" value="RIBOSOMAL RNA LARGE SUBUNIT METHYLTRANSFERASE K_L"/>
    <property type="match status" value="1"/>
</dbReference>
<keyword evidence="3 6" id="KW-0489">Methyltransferase</keyword>
<keyword evidence="10" id="KW-1185">Reference proteome</keyword>
<dbReference type="CDD" id="cd11715">
    <property type="entry name" value="THUMP_AdoMetMT"/>
    <property type="match status" value="1"/>
</dbReference>
<dbReference type="RefSeq" id="WP_148894542.1">
    <property type="nucleotide sequence ID" value="NZ_VNIB01000001.1"/>
</dbReference>
<keyword evidence="1 6" id="KW-0963">Cytoplasm</keyword>
<gene>
    <name evidence="6" type="primary">rlmL</name>
    <name evidence="9" type="ORF">EDC39_101514</name>
</gene>
<evidence type="ECO:0000256" key="1">
    <source>
        <dbReference type="ARBA" id="ARBA00022490"/>
    </source>
</evidence>
<proteinExistence type="inferred from homology"/>
<name>A0A5D3WQ47_9BACT</name>
<dbReference type="InterPro" id="IPR029063">
    <property type="entry name" value="SAM-dependent_MTases_sf"/>
</dbReference>
<dbReference type="CDD" id="cd02440">
    <property type="entry name" value="AdoMet_MTases"/>
    <property type="match status" value="1"/>
</dbReference>
<dbReference type="SUPFAM" id="SSF53335">
    <property type="entry name" value="S-adenosyl-L-methionine-dependent methyltransferases"/>
    <property type="match status" value="2"/>
</dbReference>
<evidence type="ECO:0000256" key="7">
    <source>
        <dbReference type="PROSITE-ProRule" id="PRU00529"/>
    </source>
</evidence>
<reference evidence="9 10" key="1">
    <citation type="submission" date="2019-07" db="EMBL/GenBank/DDBJ databases">
        <title>Genomic Encyclopedia of Type Strains, Phase IV (KMG-IV): sequencing the most valuable type-strain genomes for metagenomic binning, comparative biology and taxonomic classification.</title>
        <authorList>
            <person name="Goeker M."/>
        </authorList>
    </citation>
    <scope>NUCLEOTIDE SEQUENCE [LARGE SCALE GENOMIC DNA]</scope>
    <source>
        <strain evidence="9 10">SS015</strain>
    </source>
</reference>
<evidence type="ECO:0000256" key="5">
    <source>
        <dbReference type="ARBA" id="ARBA00022691"/>
    </source>
</evidence>
<dbReference type="Pfam" id="PF10672">
    <property type="entry name" value="Methyltrans_SAM"/>
    <property type="match status" value="1"/>
</dbReference>
<feature type="domain" description="THUMP" evidence="8">
    <location>
        <begin position="42"/>
        <end position="153"/>
    </location>
</feature>
<dbReference type="InterPro" id="IPR054170">
    <property type="entry name" value="RlmL_1st"/>
</dbReference>
<dbReference type="PANTHER" id="PTHR47313">
    <property type="entry name" value="RIBOSOMAL RNA LARGE SUBUNIT METHYLTRANSFERASE K/L"/>
    <property type="match status" value="1"/>
</dbReference>
<comment type="subcellular location">
    <subcellularLocation>
        <location evidence="6">Cytoplasm</location>
    </subcellularLocation>
</comment>
<organism evidence="9 10">
    <name type="scientific">Geothermobacter ehrlichii</name>
    <dbReference type="NCBI Taxonomy" id="213224"/>
    <lineage>
        <taxon>Bacteria</taxon>
        <taxon>Pseudomonadati</taxon>
        <taxon>Thermodesulfobacteriota</taxon>
        <taxon>Desulfuromonadia</taxon>
        <taxon>Desulfuromonadales</taxon>
        <taxon>Geothermobacteraceae</taxon>
        <taxon>Geothermobacter</taxon>
    </lineage>
</organism>
<evidence type="ECO:0000313" key="9">
    <source>
        <dbReference type="EMBL" id="TYP00347.1"/>
    </source>
</evidence>
<keyword evidence="7" id="KW-0694">RNA-binding</keyword>
<dbReference type="Pfam" id="PF22020">
    <property type="entry name" value="RlmL_1st"/>
    <property type="match status" value="1"/>
</dbReference>
<dbReference type="GO" id="GO:0052915">
    <property type="term" value="F:23S rRNA (guanine(2445)-N(2))-methyltransferase activity"/>
    <property type="evidence" value="ECO:0007669"/>
    <property type="project" value="UniProtKB-UniRule"/>
</dbReference>
<protein>
    <recommendedName>
        <fullName evidence="6">Ribosomal RNA large subunit methyltransferase K/L</fullName>
    </recommendedName>
    <domain>
        <recommendedName>
            <fullName evidence="6">23S rRNA m2G2445 methyltransferase</fullName>
            <ecNumber evidence="6">2.1.1.173</ecNumber>
        </recommendedName>
        <alternativeName>
            <fullName evidence="6">rRNA (guanine-N(2)-)-methyltransferase RlmL</fullName>
        </alternativeName>
    </domain>
    <domain>
        <recommendedName>
            <fullName evidence="6">23S rRNA m7G2069 methyltransferase</fullName>
            <ecNumber evidence="6">2.1.1.264</ecNumber>
        </recommendedName>
        <alternativeName>
            <fullName evidence="6">rRNA (guanine-N(7)-)-methyltransferase RlmK</fullName>
        </alternativeName>
    </domain>
</protein>
<dbReference type="HAMAP" id="MF_01858">
    <property type="entry name" value="23SrRNA_methyltr_KL"/>
    <property type="match status" value="1"/>
</dbReference>
<dbReference type="AlphaFoldDB" id="A0A5D3WQ47"/>
<dbReference type="Pfam" id="PF02926">
    <property type="entry name" value="THUMP"/>
    <property type="match status" value="1"/>
</dbReference>
<keyword evidence="5 6" id="KW-0949">S-adenosyl-L-methionine</keyword>
<dbReference type="InterPro" id="IPR019614">
    <property type="entry name" value="SAM-dep_methyl-trfase"/>
</dbReference>
<dbReference type="GO" id="GO:0003723">
    <property type="term" value="F:RNA binding"/>
    <property type="evidence" value="ECO:0007669"/>
    <property type="project" value="UniProtKB-UniRule"/>
</dbReference>
<dbReference type="InterPro" id="IPR000241">
    <property type="entry name" value="RlmKL-like_Mtase"/>
</dbReference>
<comment type="similarity">
    <text evidence="6">Belongs to the methyltransferase superfamily. RlmKL family.</text>
</comment>
<dbReference type="GO" id="GO:0070043">
    <property type="term" value="F:rRNA (guanine-N7-)-methyltransferase activity"/>
    <property type="evidence" value="ECO:0007669"/>
    <property type="project" value="UniProtKB-UniRule"/>
</dbReference>
<keyword evidence="4 6" id="KW-0808">Transferase</keyword>
<dbReference type="Pfam" id="PF01170">
    <property type="entry name" value="UPF0020"/>
    <property type="match status" value="1"/>
</dbReference>
<evidence type="ECO:0000256" key="4">
    <source>
        <dbReference type="ARBA" id="ARBA00022679"/>
    </source>
</evidence>
<dbReference type="EC" id="2.1.1.173" evidence="6"/>
<evidence type="ECO:0000256" key="3">
    <source>
        <dbReference type="ARBA" id="ARBA00022603"/>
    </source>
</evidence>
<dbReference type="GO" id="GO:0005737">
    <property type="term" value="C:cytoplasm"/>
    <property type="evidence" value="ECO:0007669"/>
    <property type="project" value="UniProtKB-SubCell"/>
</dbReference>
<dbReference type="PIRSF" id="PIRSF037618">
    <property type="entry name" value="RNA_Mtase_bacteria_prd"/>
    <property type="match status" value="1"/>
</dbReference>
<comment type="catalytic activity">
    <reaction evidence="6">
        <text>guanosine(2069) in 23S rRNA + S-adenosyl-L-methionine = N(2)-methylguanosine(2069) in 23S rRNA + S-adenosyl-L-homocysteine + H(+)</text>
        <dbReference type="Rhea" id="RHEA:43772"/>
        <dbReference type="Rhea" id="RHEA-COMP:10688"/>
        <dbReference type="Rhea" id="RHEA-COMP:10689"/>
        <dbReference type="ChEBI" id="CHEBI:15378"/>
        <dbReference type="ChEBI" id="CHEBI:57856"/>
        <dbReference type="ChEBI" id="CHEBI:59789"/>
        <dbReference type="ChEBI" id="CHEBI:74269"/>
        <dbReference type="ChEBI" id="CHEBI:74481"/>
        <dbReference type="EC" id="2.1.1.264"/>
    </reaction>
</comment>
<dbReference type="Gene3D" id="3.40.50.150">
    <property type="entry name" value="Vaccinia Virus protein VP39"/>
    <property type="match status" value="2"/>
</dbReference>
<accession>A0A5D3WQ47</accession>
<dbReference type="SMART" id="SM00981">
    <property type="entry name" value="THUMP"/>
    <property type="match status" value="1"/>
</dbReference>
<dbReference type="Gene3D" id="3.30.750.80">
    <property type="entry name" value="RNA methyltransferase domain (HRMD) like"/>
    <property type="match status" value="1"/>
</dbReference>
<dbReference type="PROSITE" id="PS01261">
    <property type="entry name" value="UPF0020"/>
    <property type="match status" value="1"/>
</dbReference>
<evidence type="ECO:0000256" key="2">
    <source>
        <dbReference type="ARBA" id="ARBA00022552"/>
    </source>
</evidence>
<comment type="catalytic activity">
    <reaction evidence="6">
        <text>guanosine(2445) in 23S rRNA + S-adenosyl-L-methionine = N(2)-methylguanosine(2445) in 23S rRNA + S-adenosyl-L-homocysteine + H(+)</text>
        <dbReference type="Rhea" id="RHEA:42740"/>
        <dbReference type="Rhea" id="RHEA-COMP:10215"/>
        <dbReference type="Rhea" id="RHEA-COMP:10216"/>
        <dbReference type="ChEBI" id="CHEBI:15378"/>
        <dbReference type="ChEBI" id="CHEBI:57856"/>
        <dbReference type="ChEBI" id="CHEBI:59789"/>
        <dbReference type="ChEBI" id="CHEBI:74269"/>
        <dbReference type="ChEBI" id="CHEBI:74481"/>
        <dbReference type="EC" id="2.1.1.173"/>
    </reaction>
</comment>
<dbReference type="InterPro" id="IPR017244">
    <property type="entry name" value="23SrRNA_methyltr_KL"/>
</dbReference>
<dbReference type="InterPro" id="IPR004114">
    <property type="entry name" value="THUMP_dom"/>
</dbReference>
<sequence>MRFFVPVPQGLEELLQAELAELGGRELRLTQGGVGGVGELDTLYRLCLWSRLGSRVLLELATWQVAGYDDLYRAARSFAWREHVVDGGSFALSATSRRSPLDHSGFAVLRVKDALVDSLRAQTGRRPDVDTENPDVRFHLFLAGNEARLYLDFSGPGLHRRGTRTGAGQAPLKENLAAALLIRAGWPELAKSGAALLDPMCGSGTFLLEGAMIAGRIAPGLRRERFGFEAWPGHRPHLWRELRDEAAAIADEHRPLVPRILGFDADGDMIAIARRNLAAAGLADQVVVRARRIEELAAAELPDGPGLLVVNPPYGERLGDRLALRNLYAGIGELFAALSGWRAGLLTGDPDLARATGWAAKRSSRVKNGPLDCRFYLFDLSPKHRRQRAESPWQERARRDGEMFRNRLRKNLRRLQRWANEEQIACFRIYDRDIPEFGLAVDLYGDRLHVQEFLPPAHVDERLARARLEVAVGILLEECGLPADRLYCKERRRQKGREQYRPLARKGELFEVEEDGLRLLVNLQDYLDTGLFLDHRPARRLIRELAAGRRFLNLFCYTASATVHAAAGGAKTTTSVDLSRTYLDWAERNLRLNGFHGRRHRLVRAHCFEWLRRERAEYDLIFCDPPTFSNSKSFAGTFDVQRDQVKLLELAMRRLAPGGLLIFSTNRRGFRLDPEVERRWSVEDWTEPSLPPDFGRRPPIHRCWLIRHAADLDPRQGQGGANAQNGGERIRS</sequence>
<keyword evidence="2 6" id="KW-0698">rRNA processing</keyword>
<dbReference type="InterPro" id="IPR053943">
    <property type="entry name" value="RlmKL-like_Mtase_CS"/>
</dbReference>
<dbReference type="PROSITE" id="PS51165">
    <property type="entry name" value="THUMP"/>
    <property type="match status" value="1"/>
</dbReference>
<evidence type="ECO:0000313" key="10">
    <source>
        <dbReference type="Proteomes" id="UP000324159"/>
    </source>
</evidence>
<dbReference type="Gene3D" id="3.30.2130.30">
    <property type="match status" value="1"/>
</dbReference>
<dbReference type="EMBL" id="VNIB01000001">
    <property type="protein sequence ID" value="TYP00347.1"/>
    <property type="molecule type" value="Genomic_DNA"/>
</dbReference>
<dbReference type="EC" id="2.1.1.264" evidence="6"/>
<comment type="caution">
    <text evidence="9">The sequence shown here is derived from an EMBL/GenBank/DDBJ whole genome shotgun (WGS) entry which is preliminary data.</text>
</comment>
<comment type="function">
    <text evidence="6">Specifically methylates the guanine in position 2445 (m2G2445) and the guanine in position 2069 (m7G2069) of 23S rRNA.</text>
</comment>
<dbReference type="NCBIfam" id="NF008748">
    <property type="entry name" value="PRK11783.1"/>
    <property type="match status" value="1"/>
</dbReference>